<feature type="transmembrane region" description="Helical" evidence="1">
    <location>
        <begin position="144"/>
        <end position="165"/>
    </location>
</feature>
<evidence type="ECO:0000313" key="3">
    <source>
        <dbReference type="Proteomes" id="UP000034710"/>
    </source>
</evidence>
<feature type="transmembrane region" description="Helical" evidence="1">
    <location>
        <begin position="225"/>
        <end position="257"/>
    </location>
</feature>
<feature type="transmembrane region" description="Helical" evidence="1">
    <location>
        <begin position="418"/>
        <end position="435"/>
    </location>
</feature>
<organism evidence="2 3">
    <name type="scientific">Candidatus Woesebacteria bacterium GW2011_GWA1_38_8</name>
    <dbReference type="NCBI Taxonomy" id="1618547"/>
    <lineage>
        <taxon>Bacteria</taxon>
        <taxon>Candidatus Woeseibacteriota</taxon>
    </lineage>
</organism>
<feature type="transmembrane region" description="Helical" evidence="1">
    <location>
        <begin position="383"/>
        <end position="406"/>
    </location>
</feature>
<accession>A0A0G0NZM9</accession>
<keyword evidence="1" id="KW-0472">Membrane</keyword>
<comment type="caution">
    <text evidence="2">The sequence shown here is derived from an EMBL/GenBank/DDBJ whole genome shotgun (WGS) entry which is preliminary data.</text>
</comment>
<protein>
    <recommendedName>
        <fullName evidence="4">Glycosyltransferase RgtA/B/C/D-like domain-containing protein</fullName>
    </recommendedName>
</protein>
<keyword evidence="1" id="KW-0812">Transmembrane</keyword>
<feature type="transmembrane region" description="Helical" evidence="1">
    <location>
        <begin position="360"/>
        <end position="377"/>
    </location>
</feature>
<name>A0A0G0NZM9_9BACT</name>
<gene>
    <name evidence="2" type="ORF">UT06_C0047G0015</name>
</gene>
<feature type="transmembrane region" description="Helical" evidence="1">
    <location>
        <begin position="36"/>
        <end position="55"/>
    </location>
</feature>
<feature type="transmembrane region" description="Helical" evidence="1">
    <location>
        <begin position="171"/>
        <end position="190"/>
    </location>
</feature>
<evidence type="ECO:0008006" key="4">
    <source>
        <dbReference type="Google" id="ProtNLM"/>
    </source>
</evidence>
<evidence type="ECO:0000313" key="2">
    <source>
        <dbReference type="EMBL" id="KKQ82551.1"/>
    </source>
</evidence>
<dbReference type="AlphaFoldDB" id="A0A0G0NZM9"/>
<evidence type="ECO:0000256" key="1">
    <source>
        <dbReference type="SAM" id="Phobius"/>
    </source>
</evidence>
<feature type="transmembrane region" description="Helical" evidence="1">
    <location>
        <begin position="319"/>
        <end position="348"/>
    </location>
</feature>
<sequence length="594" mass="69900">MSQRSTQAKSFLKSKSGRFFNFKNLKIGSDRFQKTASVHTIILILLTSIFLFLAFKNIQYPLLWNDEGDTVVFGQQVLRYGYPKIHGDKNVIYHFIGALPDLAVKEFNDAYIAGNWGQYYFATPFILIADIFNNIYLKTLILRVPFTLSAIAGCLLFGVTFLPIFKNKGSKYLFLTLFLIFEIQSVFLLLEIRQVRYYPISILLSSLFFYYFIRENYIHKMKEEYYVLMLTLLLFLIFLMFYPAYIVFVAFISIYALKINVPNKNNTHHKSVFARILSDKSVLSTIFSLFLVMPLFFYFEFPRVSLGLDGYYQPGLRGYLINLISITSFLVLFEFFFLAILLQAYLFIRKIYIKDVQPYKISKLLFLYIVVYIFVISKSPYMYSRYLVIFQPVIAANLALNIYIFLRAMKTKKQPGTVIKTFLLFVFVGGLLYRSQYLKGYFYEISHQYKGAIDYVIPYIQSKYEDPQDLVIATNYEEQVLMYYLNSKVIVGFAGKNIEDDLKLDPDIIIPRKNIKNFQEEIQYLIDKGNYKKTTFEIYDYPVNNISELFYMPRHLFKTKYAFPLIERESNKYEFPESSSIVQSFNTTLEFPVL</sequence>
<dbReference type="EMBL" id="LBVJ01000047">
    <property type="protein sequence ID" value="KKQ82551.1"/>
    <property type="molecule type" value="Genomic_DNA"/>
</dbReference>
<feature type="transmembrane region" description="Helical" evidence="1">
    <location>
        <begin position="197"/>
        <end position="213"/>
    </location>
</feature>
<feature type="transmembrane region" description="Helical" evidence="1">
    <location>
        <begin position="119"/>
        <end position="137"/>
    </location>
</feature>
<reference evidence="2 3" key="1">
    <citation type="journal article" date="2015" name="Nature">
        <title>rRNA introns, odd ribosomes, and small enigmatic genomes across a large radiation of phyla.</title>
        <authorList>
            <person name="Brown C.T."/>
            <person name="Hug L.A."/>
            <person name="Thomas B.C."/>
            <person name="Sharon I."/>
            <person name="Castelle C.J."/>
            <person name="Singh A."/>
            <person name="Wilkins M.J."/>
            <person name="Williams K.H."/>
            <person name="Banfield J.F."/>
        </authorList>
    </citation>
    <scope>NUCLEOTIDE SEQUENCE [LARGE SCALE GENOMIC DNA]</scope>
</reference>
<proteinExistence type="predicted"/>
<keyword evidence="1" id="KW-1133">Transmembrane helix</keyword>
<dbReference type="Proteomes" id="UP000034710">
    <property type="component" value="Unassembled WGS sequence"/>
</dbReference>
<feature type="transmembrane region" description="Helical" evidence="1">
    <location>
        <begin position="277"/>
        <end position="299"/>
    </location>
</feature>